<proteinExistence type="inferred from homology"/>
<dbReference type="AlphaFoldDB" id="A0A382PQI8"/>
<sequence>MSCTLVLVRHGQSTWNLENRFSGWVDVPLSERGIQEARDAGMLLSKAGYAFDVALTSCLERATHTLELVLEEMDCGAVPIIQDWRLNERHYGALQGLNKRETAEKHGAQKVLEWRRGFSVRPPELADDHPTHPRNDSRYSGVPNLPGAESLADTLIRVRAWWQETLVPLLSSDQCVLVVAHGNSLRALAKLLEHLSEEEILEFNIPTGIPMVYQLDEHFIVLSRRFLADDAKLKAAVDEVRNQASAKQDHHSG</sequence>
<protein>
    <recommendedName>
        <fullName evidence="3">phosphoglycerate mutase (2,3-diphosphoglycerate-dependent)</fullName>
        <ecNumber evidence="3">5.4.2.11</ecNumber>
    </recommendedName>
</protein>
<dbReference type="SMART" id="SM00855">
    <property type="entry name" value="PGAM"/>
    <property type="match status" value="1"/>
</dbReference>
<feature type="region of interest" description="Disordered" evidence="6">
    <location>
        <begin position="122"/>
        <end position="143"/>
    </location>
</feature>
<dbReference type="PANTHER" id="PTHR11931">
    <property type="entry name" value="PHOSPHOGLYCERATE MUTASE"/>
    <property type="match status" value="1"/>
</dbReference>
<dbReference type="PIRSF" id="PIRSF000709">
    <property type="entry name" value="6PFK_2-Ptase"/>
    <property type="match status" value="1"/>
</dbReference>
<evidence type="ECO:0000256" key="6">
    <source>
        <dbReference type="SAM" id="MobiDB-lite"/>
    </source>
</evidence>
<dbReference type="EMBL" id="UINC01109065">
    <property type="protein sequence ID" value="SVC75629.1"/>
    <property type="molecule type" value="Genomic_DNA"/>
</dbReference>
<evidence type="ECO:0000256" key="2">
    <source>
        <dbReference type="ARBA" id="ARBA00006717"/>
    </source>
</evidence>
<dbReference type="FunFam" id="3.40.50.1240:FF:000003">
    <property type="entry name" value="2,3-bisphosphoglycerate-dependent phosphoglycerate mutase"/>
    <property type="match status" value="1"/>
</dbReference>
<evidence type="ECO:0000313" key="7">
    <source>
        <dbReference type="EMBL" id="SVC75629.1"/>
    </source>
</evidence>
<gene>
    <name evidence="7" type="ORF">METZ01_LOCUS328483</name>
</gene>
<keyword evidence="5" id="KW-0413">Isomerase</keyword>
<dbReference type="InterPro" id="IPR005952">
    <property type="entry name" value="Phosphogly_mut1"/>
</dbReference>
<evidence type="ECO:0000256" key="3">
    <source>
        <dbReference type="ARBA" id="ARBA00012028"/>
    </source>
</evidence>
<dbReference type="InterPro" id="IPR001345">
    <property type="entry name" value="PG/BPGM_mutase_AS"/>
</dbReference>
<dbReference type="PROSITE" id="PS00175">
    <property type="entry name" value="PG_MUTASE"/>
    <property type="match status" value="1"/>
</dbReference>
<dbReference type="NCBIfam" id="TIGR01258">
    <property type="entry name" value="pgm_1"/>
    <property type="match status" value="1"/>
</dbReference>
<evidence type="ECO:0000256" key="5">
    <source>
        <dbReference type="ARBA" id="ARBA00023235"/>
    </source>
</evidence>
<dbReference type="CDD" id="cd07067">
    <property type="entry name" value="HP_PGM_like"/>
    <property type="match status" value="1"/>
</dbReference>
<dbReference type="NCBIfam" id="NF010713">
    <property type="entry name" value="PRK14115.1"/>
    <property type="match status" value="1"/>
</dbReference>
<dbReference type="SUPFAM" id="SSF53254">
    <property type="entry name" value="Phosphoglycerate mutase-like"/>
    <property type="match status" value="1"/>
</dbReference>
<dbReference type="GO" id="GO:0006096">
    <property type="term" value="P:glycolytic process"/>
    <property type="evidence" value="ECO:0007669"/>
    <property type="project" value="UniProtKB-KW"/>
</dbReference>
<dbReference type="GO" id="GO:0004619">
    <property type="term" value="F:phosphoglycerate mutase activity"/>
    <property type="evidence" value="ECO:0007669"/>
    <property type="project" value="UniProtKB-EC"/>
</dbReference>
<dbReference type="InterPro" id="IPR029033">
    <property type="entry name" value="His_PPase_superfam"/>
</dbReference>
<name>A0A382PQI8_9ZZZZ</name>
<comment type="catalytic activity">
    <reaction evidence="1">
        <text>(2R)-2-phosphoglycerate = (2R)-3-phosphoglycerate</text>
        <dbReference type="Rhea" id="RHEA:15901"/>
        <dbReference type="ChEBI" id="CHEBI:58272"/>
        <dbReference type="ChEBI" id="CHEBI:58289"/>
        <dbReference type="EC" id="5.4.2.11"/>
    </reaction>
</comment>
<dbReference type="Gene3D" id="3.40.50.1240">
    <property type="entry name" value="Phosphoglycerate mutase-like"/>
    <property type="match status" value="1"/>
</dbReference>
<accession>A0A382PQI8</accession>
<dbReference type="HAMAP" id="MF_01039">
    <property type="entry name" value="PGAM_GpmA"/>
    <property type="match status" value="1"/>
</dbReference>
<feature type="compositionally biased region" description="Basic and acidic residues" evidence="6">
    <location>
        <begin position="124"/>
        <end position="137"/>
    </location>
</feature>
<evidence type="ECO:0000256" key="1">
    <source>
        <dbReference type="ARBA" id="ARBA00000380"/>
    </source>
</evidence>
<reference evidence="7" key="1">
    <citation type="submission" date="2018-05" db="EMBL/GenBank/DDBJ databases">
        <authorList>
            <person name="Lanie J.A."/>
            <person name="Ng W.-L."/>
            <person name="Kazmierczak K.M."/>
            <person name="Andrzejewski T.M."/>
            <person name="Davidsen T.M."/>
            <person name="Wayne K.J."/>
            <person name="Tettelin H."/>
            <person name="Glass J.I."/>
            <person name="Rusch D."/>
            <person name="Podicherti R."/>
            <person name="Tsui H.-C.T."/>
            <person name="Winkler M.E."/>
        </authorList>
    </citation>
    <scope>NUCLEOTIDE SEQUENCE</scope>
</reference>
<dbReference type="EC" id="5.4.2.11" evidence="3"/>
<dbReference type="Pfam" id="PF00300">
    <property type="entry name" value="His_Phos_1"/>
    <property type="match status" value="1"/>
</dbReference>
<keyword evidence="4" id="KW-0324">Glycolysis</keyword>
<dbReference type="InterPro" id="IPR013078">
    <property type="entry name" value="His_Pase_superF_clade-1"/>
</dbReference>
<evidence type="ECO:0000256" key="4">
    <source>
        <dbReference type="ARBA" id="ARBA00023152"/>
    </source>
</evidence>
<organism evidence="7">
    <name type="scientific">marine metagenome</name>
    <dbReference type="NCBI Taxonomy" id="408172"/>
    <lineage>
        <taxon>unclassified sequences</taxon>
        <taxon>metagenomes</taxon>
        <taxon>ecological metagenomes</taxon>
    </lineage>
</organism>
<comment type="similarity">
    <text evidence="2">Belongs to the phosphoglycerate mutase family. BPG-dependent PGAM subfamily.</text>
</comment>